<keyword evidence="3" id="KW-0805">Transcription regulation</keyword>
<dbReference type="PROSITE" id="PS51372">
    <property type="entry name" value="PRD_2"/>
    <property type="match status" value="2"/>
</dbReference>
<evidence type="ECO:0000256" key="1">
    <source>
        <dbReference type="ARBA" id="ARBA00022679"/>
    </source>
</evidence>
<gene>
    <name evidence="8" type="ORF">JZO70_07540</name>
</gene>
<reference evidence="8 9" key="1">
    <citation type="submission" date="2021-03" db="EMBL/GenBank/DDBJ databases">
        <title>Enterococcal diversity collection.</title>
        <authorList>
            <person name="Gilmore M.S."/>
            <person name="Schwartzman J."/>
            <person name="Van Tyne D."/>
            <person name="Martin M."/>
            <person name="Earl A.M."/>
            <person name="Manson A.L."/>
            <person name="Straub T."/>
            <person name="Salamzade R."/>
            <person name="Saavedra J."/>
            <person name="Lebreton F."/>
            <person name="Prichula J."/>
            <person name="Schaufler K."/>
            <person name="Gaca A."/>
            <person name="Sgardioli B."/>
            <person name="Wagenaar J."/>
            <person name="Strong T."/>
        </authorList>
    </citation>
    <scope>NUCLEOTIDE SEQUENCE [LARGE SCALE GENOMIC DNA]</scope>
    <source>
        <strain evidence="8 9">669A</strain>
    </source>
</reference>
<dbReference type="InterPro" id="IPR050661">
    <property type="entry name" value="BglG_antiterminators"/>
</dbReference>
<dbReference type="InterPro" id="IPR036634">
    <property type="entry name" value="PRD_sf"/>
</dbReference>
<dbReference type="InterPro" id="IPR007737">
    <property type="entry name" value="Mga_HTH"/>
</dbReference>
<dbReference type="Gene3D" id="1.10.1790.10">
    <property type="entry name" value="PRD domain"/>
    <property type="match status" value="2"/>
</dbReference>
<dbReference type="InterPro" id="IPR013196">
    <property type="entry name" value="HTH_11"/>
</dbReference>
<dbReference type="InterPro" id="IPR036095">
    <property type="entry name" value="PTS_EIIB-like_sf"/>
</dbReference>
<dbReference type="InterPro" id="IPR036388">
    <property type="entry name" value="WH-like_DNA-bd_sf"/>
</dbReference>
<dbReference type="EMBL" id="JAFREM010000012">
    <property type="protein sequence ID" value="MBO1306008.1"/>
    <property type="molecule type" value="Genomic_DNA"/>
</dbReference>
<organism evidence="8 9">
    <name type="scientific">Candidatus Enterococcus moelleringii</name>
    <dbReference type="NCBI Taxonomy" id="2815325"/>
    <lineage>
        <taxon>Bacteria</taxon>
        <taxon>Bacillati</taxon>
        <taxon>Bacillota</taxon>
        <taxon>Bacilli</taxon>
        <taxon>Lactobacillales</taxon>
        <taxon>Enterococcaceae</taxon>
        <taxon>Enterococcus</taxon>
    </lineage>
</organism>
<name>A0ABS3L8P9_9ENTE</name>
<evidence type="ECO:0000259" key="6">
    <source>
        <dbReference type="PROSITE" id="PS51099"/>
    </source>
</evidence>
<proteinExistence type="predicted"/>
<dbReference type="Pfam" id="PF08279">
    <property type="entry name" value="HTH_11"/>
    <property type="match status" value="1"/>
</dbReference>
<accession>A0ABS3L8P9</accession>
<dbReference type="PANTHER" id="PTHR30185">
    <property type="entry name" value="CRYPTIC BETA-GLUCOSIDE BGL OPERON ANTITERMINATOR"/>
    <property type="match status" value="1"/>
</dbReference>
<dbReference type="CDD" id="cd05568">
    <property type="entry name" value="PTS_IIB_bgl_like"/>
    <property type="match status" value="1"/>
</dbReference>
<dbReference type="InterPro" id="IPR003501">
    <property type="entry name" value="PTS_EIIB_2/3"/>
</dbReference>
<feature type="domain" description="PRD" evidence="7">
    <location>
        <begin position="289"/>
        <end position="399"/>
    </location>
</feature>
<dbReference type="Pfam" id="PF05043">
    <property type="entry name" value="Mga"/>
    <property type="match status" value="1"/>
</dbReference>
<protein>
    <submittedName>
        <fullName evidence="8">PRD domain-containing protein</fullName>
    </submittedName>
</protein>
<dbReference type="Gene3D" id="1.10.10.10">
    <property type="entry name" value="Winged helix-like DNA-binding domain superfamily/Winged helix DNA-binding domain"/>
    <property type="match status" value="1"/>
</dbReference>
<dbReference type="Proteomes" id="UP000664601">
    <property type="component" value="Unassembled WGS sequence"/>
</dbReference>
<evidence type="ECO:0000256" key="4">
    <source>
        <dbReference type="ARBA" id="ARBA00023159"/>
    </source>
</evidence>
<dbReference type="InterPro" id="IPR013011">
    <property type="entry name" value="PTS_EIIB_2"/>
</dbReference>
<feature type="domain" description="PRD" evidence="7">
    <location>
        <begin position="174"/>
        <end position="286"/>
    </location>
</feature>
<keyword evidence="2" id="KW-0677">Repeat</keyword>
<evidence type="ECO:0000313" key="8">
    <source>
        <dbReference type="EMBL" id="MBO1306008.1"/>
    </source>
</evidence>
<dbReference type="RefSeq" id="WP_207672938.1">
    <property type="nucleotide sequence ID" value="NZ_JAFREM010000012.1"/>
</dbReference>
<evidence type="ECO:0000259" key="7">
    <source>
        <dbReference type="PROSITE" id="PS51372"/>
    </source>
</evidence>
<keyword evidence="1" id="KW-0808">Transferase</keyword>
<keyword evidence="9" id="KW-1185">Reference proteome</keyword>
<evidence type="ECO:0000313" key="9">
    <source>
        <dbReference type="Proteomes" id="UP000664601"/>
    </source>
</evidence>
<feature type="domain" description="PTS EIIB type-2" evidence="6">
    <location>
        <begin position="400"/>
        <end position="490"/>
    </location>
</feature>
<sequence length="490" mass="57862">MIFSSNENLLINLLNYSDFISSKYLANRLFVSTKTIYRIVKRINNISMESHENPLIVSEPGKGFKLNQHFRNQDIHTLMDFTEENNLNDLILSFLFKHPKKVKRTVFDEEYLSESSIERRLKKMQDNLNQYHIRLHYDWEYIWLEGEEINIRRAINDIFLEINKINSLNEIGVKINQIDKFFIDKQITVIEESLNEYLSYPYDLTVYTHIYMIIKRYREGEVKYLSSQEPLEKDEEQLMLANRKITKTAQTIIKNLEDYLGIKMSELEVYFAFQNIYSINIQKRESSNIDKKLAEEIAKHYITNFFSISDVTLLPASRSLYQDLYQHLLPMLSRLRMGIKIENNLLDEVVLEYEGTFSKLTKITETINNELMFDTKINDAEIGYLTLYFEKYKINRRETKNILLVCSTGIGTSELLKTRVESNFPNLNVVATMSQRQMKNNQTFIKENVDLIFSTLRMPFDLGTIPVLTISPLLTEKDIQHINLTLKELE</sequence>
<dbReference type="PROSITE" id="PS51099">
    <property type="entry name" value="PTS_EIIB_TYPE_2"/>
    <property type="match status" value="1"/>
</dbReference>
<dbReference type="InterPro" id="IPR011608">
    <property type="entry name" value="PRD"/>
</dbReference>
<dbReference type="PANTHER" id="PTHR30185:SF18">
    <property type="entry name" value="TRANSCRIPTIONAL REGULATOR MTLR"/>
    <property type="match status" value="1"/>
</dbReference>
<evidence type="ECO:0000256" key="2">
    <source>
        <dbReference type="ARBA" id="ARBA00022737"/>
    </source>
</evidence>
<dbReference type="Pfam" id="PF02302">
    <property type="entry name" value="PTS_IIB"/>
    <property type="match status" value="1"/>
</dbReference>
<keyword evidence="4" id="KW-0010">Activator</keyword>
<dbReference type="SUPFAM" id="SSF63520">
    <property type="entry name" value="PTS-regulatory domain, PRD"/>
    <property type="match status" value="2"/>
</dbReference>
<comment type="caution">
    <text evidence="8">The sequence shown here is derived from an EMBL/GenBank/DDBJ whole genome shotgun (WGS) entry which is preliminary data.</text>
</comment>
<dbReference type="Gene3D" id="3.40.50.2300">
    <property type="match status" value="1"/>
</dbReference>
<evidence type="ECO:0000256" key="5">
    <source>
        <dbReference type="ARBA" id="ARBA00023163"/>
    </source>
</evidence>
<dbReference type="Pfam" id="PF00874">
    <property type="entry name" value="PRD"/>
    <property type="match status" value="2"/>
</dbReference>
<evidence type="ECO:0000256" key="3">
    <source>
        <dbReference type="ARBA" id="ARBA00023015"/>
    </source>
</evidence>
<keyword evidence="5" id="KW-0804">Transcription</keyword>
<dbReference type="SUPFAM" id="SSF52794">
    <property type="entry name" value="PTS system IIB component-like"/>
    <property type="match status" value="1"/>
</dbReference>